<dbReference type="PATRIC" id="fig|1136941.3.peg.1978"/>
<name>A0A0N9N343_9ACTN</name>
<evidence type="ECO:0000313" key="1">
    <source>
        <dbReference type="EMBL" id="ALG84725.1"/>
    </source>
</evidence>
<sequence>MGETLWPLDRYGIVHRATALAAGISERRLAAAVHSGELIVVARGMAIPAHLLVGRIDAGRIIYRYRCIAAAIGAGRPVLSHESAAVVHGMQLLYPEQRYVHVTNGRDGGGSTRSQRIIHSGLLDDDDVVEVGGLLVTSLERTALDLALKTQNLPQALAAFDTALRNGGDAEDFERRLRASRHGIALARHAFAFADGDSESPGESWSRAQMIEADHPLPELQVEYTLESGRTARCDFGRDGLFVGEFDGMIKYQREMRDGEDVEDVVIREKLREDQLRDLGLDVGRWIWDDLRAKTMIPKLEKRYDRLGIRY</sequence>
<evidence type="ECO:0008006" key="3">
    <source>
        <dbReference type="Google" id="ProtNLM"/>
    </source>
</evidence>
<dbReference type="RefSeq" id="WP_226995828.1">
    <property type="nucleotide sequence ID" value="NZ_CP011853.1"/>
</dbReference>
<reference evidence="2" key="1">
    <citation type="submission" date="2015-06" db="EMBL/GenBank/DDBJ databases">
        <title>Complete genome sequence and metabolic analysis of phthalate degradation pathway in Gordonia sp. QH-11.</title>
        <authorList>
            <person name="Jin D."/>
            <person name="Kong X."/>
            <person name="Bai Z."/>
        </authorList>
    </citation>
    <scope>NUCLEOTIDE SEQUENCE [LARGE SCALE GENOMIC DNA]</scope>
    <source>
        <strain evidence="2">QH-11</strain>
    </source>
</reference>
<keyword evidence="2" id="KW-1185">Reference proteome</keyword>
<dbReference type="EMBL" id="CP011853">
    <property type="protein sequence ID" value="ALG84725.1"/>
    <property type="molecule type" value="Genomic_DNA"/>
</dbReference>
<dbReference type="STRING" id="1136941.ACH46_09740"/>
<dbReference type="Proteomes" id="UP000063789">
    <property type="component" value="Chromosome"/>
</dbReference>
<accession>A0A0N9N343</accession>
<organism evidence="1 2">
    <name type="scientific">Gordonia phthalatica</name>
    <dbReference type="NCBI Taxonomy" id="1136941"/>
    <lineage>
        <taxon>Bacteria</taxon>
        <taxon>Bacillati</taxon>
        <taxon>Actinomycetota</taxon>
        <taxon>Actinomycetes</taxon>
        <taxon>Mycobacteriales</taxon>
        <taxon>Gordoniaceae</taxon>
        <taxon>Gordonia</taxon>
    </lineage>
</organism>
<gene>
    <name evidence="1" type="ORF">ACH46_09740</name>
</gene>
<dbReference type="KEGG" id="goq:ACH46_09740"/>
<proteinExistence type="predicted"/>
<protein>
    <recommendedName>
        <fullName evidence="3">AbiEi antitoxin C-terminal domain-containing protein</fullName>
    </recommendedName>
</protein>
<evidence type="ECO:0000313" key="2">
    <source>
        <dbReference type="Proteomes" id="UP000063789"/>
    </source>
</evidence>
<reference evidence="1 2" key="2">
    <citation type="journal article" date="2017" name="Int. J. Syst. Evol. Microbiol.">
        <title>Gordonia phthalatica sp. nov., a di-n-butyl phthalate-degrading bacterium isolated from activated sludge.</title>
        <authorList>
            <person name="Jin D."/>
            <person name="Kong X."/>
            <person name="Jia M."/>
            <person name="Yu X."/>
            <person name="Wang X."/>
            <person name="Zhuang X."/>
            <person name="Deng Y."/>
            <person name="Bai Z."/>
        </authorList>
    </citation>
    <scope>NUCLEOTIDE SEQUENCE [LARGE SCALE GENOMIC DNA]</scope>
    <source>
        <strain evidence="1 2">QH-11</strain>
    </source>
</reference>
<dbReference type="AlphaFoldDB" id="A0A0N9N343"/>